<dbReference type="SUPFAM" id="SSF47090">
    <property type="entry name" value="PGBD-like"/>
    <property type="match status" value="1"/>
</dbReference>
<accession>A0A5B7SUY3</accession>
<dbReference type="Gene3D" id="3.90.1720.10">
    <property type="entry name" value="endopeptidase domain like (from Nostoc punctiforme)"/>
    <property type="match status" value="1"/>
</dbReference>
<feature type="domain" description="Peptidoglycan binding-like" evidence="1">
    <location>
        <begin position="157"/>
        <end position="209"/>
    </location>
</feature>
<dbReference type="Proteomes" id="UP000310017">
    <property type="component" value="Chromosome"/>
</dbReference>
<dbReference type="OrthoDB" id="9813532at2"/>
<protein>
    <submittedName>
        <fullName evidence="3">TIGR02594 family protein</fullName>
    </submittedName>
</protein>
<dbReference type="Gene3D" id="1.10.101.10">
    <property type="entry name" value="PGBD-like superfamily/PGBD"/>
    <property type="match status" value="1"/>
</dbReference>
<dbReference type="InterPro" id="IPR013423">
    <property type="entry name" value="CHP02594"/>
</dbReference>
<reference evidence="3 4" key="1">
    <citation type="submission" date="2019-05" db="EMBL/GenBank/DDBJ databases">
        <title>Genome sequencing of F202Z8.</title>
        <authorList>
            <person name="Kwon Y.M."/>
        </authorList>
    </citation>
    <scope>NUCLEOTIDE SEQUENCE [LARGE SCALE GENOMIC DNA]</scope>
    <source>
        <strain evidence="3 4">F202Z8</strain>
    </source>
</reference>
<evidence type="ECO:0000313" key="3">
    <source>
        <dbReference type="EMBL" id="QCX00973.1"/>
    </source>
</evidence>
<dbReference type="SUPFAM" id="SSF54001">
    <property type="entry name" value="Cysteine proteinases"/>
    <property type="match status" value="1"/>
</dbReference>
<keyword evidence="4" id="KW-1185">Reference proteome</keyword>
<dbReference type="InterPro" id="IPR002477">
    <property type="entry name" value="Peptidoglycan-bd-like"/>
</dbReference>
<dbReference type="EMBL" id="CP040710">
    <property type="protein sequence ID" value="QCX00973.1"/>
    <property type="molecule type" value="Genomic_DNA"/>
</dbReference>
<name>A0A5B7SUY3_9FLAO</name>
<dbReference type="InterPro" id="IPR036365">
    <property type="entry name" value="PGBD-like_sf"/>
</dbReference>
<dbReference type="InterPro" id="IPR038765">
    <property type="entry name" value="Papain-like_cys_pep_sf"/>
</dbReference>
<evidence type="ECO:0000259" key="2">
    <source>
        <dbReference type="Pfam" id="PF05257"/>
    </source>
</evidence>
<sequence>MSLLQILSNEIGVKEVKGRQHSPQIMKYAKEAGFENYKSDETAWCSLFANWVAHKAGLERSKNLTARSWLNVGLPIDNPEPGDIVVFWRTKIDSWQGHVAFYVGFSADHSRVYCLGGNQGDQVSLTGYKADRLLGFRRLRKTTVPKFSRKNLRNGDTGSEVVLLQDSLKQLGYDCGTSDGMFGGKTEKALRQFQSSSQEMKINGIFDKASREFLEKMLTVHS</sequence>
<dbReference type="AlphaFoldDB" id="A0A5B7SUY3"/>
<gene>
    <name evidence="3" type="ORF">FGM00_12940</name>
</gene>
<dbReference type="InterPro" id="IPR036366">
    <property type="entry name" value="PGBDSf"/>
</dbReference>
<dbReference type="RefSeq" id="WP_138853316.1">
    <property type="nucleotide sequence ID" value="NZ_CP040710.1"/>
</dbReference>
<evidence type="ECO:0000313" key="4">
    <source>
        <dbReference type="Proteomes" id="UP000310017"/>
    </source>
</evidence>
<dbReference type="NCBIfam" id="TIGR02594">
    <property type="entry name" value="TIGR02594 family protein"/>
    <property type="match status" value="1"/>
</dbReference>
<dbReference type="InterPro" id="IPR007921">
    <property type="entry name" value="CHAP_dom"/>
</dbReference>
<dbReference type="Pfam" id="PF05257">
    <property type="entry name" value="CHAP"/>
    <property type="match status" value="1"/>
</dbReference>
<dbReference type="Pfam" id="PF01471">
    <property type="entry name" value="PG_binding_1"/>
    <property type="match status" value="1"/>
</dbReference>
<feature type="domain" description="Peptidase C51" evidence="2">
    <location>
        <begin position="39"/>
        <end position="118"/>
    </location>
</feature>
<organism evidence="3 4">
    <name type="scientific">Aggregatimonas sangjinii</name>
    <dbReference type="NCBI Taxonomy" id="2583587"/>
    <lineage>
        <taxon>Bacteria</taxon>
        <taxon>Pseudomonadati</taxon>
        <taxon>Bacteroidota</taxon>
        <taxon>Flavobacteriia</taxon>
        <taxon>Flavobacteriales</taxon>
        <taxon>Flavobacteriaceae</taxon>
        <taxon>Aggregatimonas</taxon>
    </lineage>
</organism>
<dbReference type="KEGG" id="asag:FGM00_12940"/>
<proteinExistence type="predicted"/>
<evidence type="ECO:0000259" key="1">
    <source>
        <dbReference type="Pfam" id="PF01471"/>
    </source>
</evidence>